<accession>A0A9K3HVX8</accession>
<comment type="caution">
    <text evidence="1">The sequence shown here is derived from an EMBL/GenBank/DDBJ whole genome shotgun (WGS) entry which is preliminary data.</text>
</comment>
<evidence type="ECO:0000313" key="1">
    <source>
        <dbReference type="EMBL" id="KAF5785380.1"/>
    </source>
</evidence>
<proteinExistence type="predicted"/>
<gene>
    <name evidence="1" type="ORF">HanXRQr2_Chr10g0427991</name>
</gene>
<name>A0A9K3HVX8_HELAN</name>
<evidence type="ECO:0000313" key="2">
    <source>
        <dbReference type="Proteomes" id="UP000215914"/>
    </source>
</evidence>
<protein>
    <submittedName>
        <fullName evidence="1">Type I protein exporter</fullName>
    </submittedName>
</protein>
<organism evidence="1 2">
    <name type="scientific">Helianthus annuus</name>
    <name type="common">Common sunflower</name>
    <dbReference type="NCBI Taxonomy" id="4232"/>
    <lineage>
        <taxon>Eukaryota</taxon>
        <taxon>Viridiplantae</taxon>
        <taxon>Streptophyta</taxon>
        <taxon>Embryophyta</taxon>
        <taxon>Tracheophyta</taxon>
        <taxon>Spermatophyta</taxon>
        <taxon>Magnoliopsida</taxon>
        <taxon>eudicotyledons</taxon>
        <taxon>Gunneridae</taxon>
        <taxon>Pentapetalae</taxon>
        <taxon>asterids</taxon>
        <taxon>campanulids</taxon>
        <taxon>Asterales</taxon>
        <taxon>Asteraceae</taxon>
        <taxon>Asteroideae</taxon>
        <taxon>Heliantheae alliance</taxon>
        <taxon>Heliantheae</taxon>
        <taxon>Helianthus</taxon>
    </lineage>
</organism>
<reference evidence="1" key="2">
    <citation type="submission" date="2020-06" db="EMBL/GenBank/DDBJ databases">
        <title>Helianthus annuus Genome sequencing and assembly Release 2.</title>
        <authorList>
            <person name="Gouzy J."/>
            <person name="Langlade N."/>
            <person name="Munos S."/>
        </authorList>
    </citation>
    <scope>NUCLEOTIDE SEQUENCE</scope>
    <source>
        <tissue evidence="1">Leaves</tissue>
    </source>
</reference>
<dbReference type="AlphaFoldDB" id="A0A9K3HVX8"/>
<reference evidence="1" key="1">
    <citation type="journal article" date="2017" name="Nature">
        <title>The sunflower genome provides insights into oil metabolism, flowering and Asterid evolution.</title>
        <authorList>
            <person name="Badouin H."/>
            <person name="Gouzy J."/>
            <person name="Grassa C.J."/>
            <person name="Murat F."/>
            <person name="Staton S.E."/>
            <person name="Cottret L."/>
            <person name="Lelandais-Briere C."/>
            <person name="Owens G.L."/>
            <person name="Carrere S."/>
            <person name="Mayjonade B."/>
            <person name="Legrand L."/>
            <person name="Gill N."/>
            <person name="Kane N.C."/>
            <person name="Bowers J.E."/>
            <person name="Hubner S."/>
            <person name="Bellec A."/>
            <person name="Berard A."/>
            <person name="Berges H."/>
            <person name="Blanchet N."/>
            <person name="Boniface M.C."/>
            <person name="Brunel D."/>
            <person name="Catrice O."/>
            <person name="Chaidir N."/>
            <person name="Claudel C."/>
            <person name="Donnadieu C."/>
            <person name="Faraut T."/>
            <person name="Fievet G."/>
            <person name="Helmstetter N."/>
            <person name="King M."/>
            <person name="Knapp S.J."/>
            <person name="Lai Z."/>
            <person name="Le Paslier M.C."/>
            <person name="Lippi Y."/>
            <person name="Lorenzon L."/>
            <person name="Mandel J.R."/>
            <person name="Marage G."/>
            <person name="Marchand G."/>
            <person name="Marquand E."/>
            <person name="Bret-Mestries E."/>
            <person name="Morien E."/>
            <person name="Nambeesan S."/>
            <person name="Nguyen T."/>
            <person name="Pegot-Espagnet P."/>
            <person name="Pouilly N."/>
            <person name="Raftis F."/>
            <person name="Sallet E."/>
            <person name="Schiex T."/>
            <person name="Thomas J."/>
            <person name="Vandecasteele C."/>
            <person name="Vares D."/>
            <person name="Vear F."/>
            <person name="Vautrin S."/>
            <person name="Crespi M."/>
            <person name="Mangin B."/>
            <person name="Burke J.M."/>
            <person name="Salse J."/>
            <person name="Munos S."/>
            <person name="Vincourt P."/>
            <person name="Rieseberg L.H."/>
            <person name="Langlade N.B."/>
        </authorList>
    </citation>
    <scope>NUCLEOTIDE SEQUENCE</scope>
    <source>
        <tissue evidence="1">Leaves</tissue>
    </source>
</reference>
<sequence>MARLVVSQSSSFAPYTSKAKSFAVSVFAILDRNDESSVTLDSVKGEIELRHISFKYPVQT</sequence>
<dbReference type="EMBL" id="MNCJ02000325">
    <property type="protein sequence ID" value="KAF5785380.1"/>
    <property type="molecule type" value="Genomic_DNA"/>
</dbReference>
<keyword evidence="2" id="KW-1185">Reference proteome</keyword>
<dbReference type="Proteomes" id="UP000215914">
    <property type="component" value="Unassembled WGS sequence"/>
</dbReference>
<dbReference type="Gramene" id="mRNA:HanXRQr2_Chr10g0427991">
    <property type="protein sequence ID" value="mRNA:HanXRQr2_Chr10g0427991"/>
    <property type="gene ID" value="HanXRQr2_Chr10g0427991"/>
</dbReference>